<organism evidence="1 2">
    <name type="scientific">Lineolata rhizophorae</name>
    <dbReference type="NCBI Taxonomy" id="578093"/>
    <lineage>
        <taxon>Eukaryota</taxon>
        <taxon>Fungi</taxon>
        <taxon>Dikarya</taxon>
        <taxon>Ascomycota</taxon>
        <taxon>Pezizomycotina</taxon>
        <taxon>Dothideomycetes</taxon>
        <taxon>Dothideomycetes incertae sedis</taxon>
        <taxon>Lineolatales</taxon>
        <taxon>Lineolataceae</taxon>
        <taxon>Lineolata</taxon>
    </lineage>
</organism>
<keyword evidence="2" id="KW-1185">Reference proteome</keyword>
<name>A0A6A6NMS5_9PEZI</name>
<protein>
    <submittedName>
        <fullName evidence="1">Uncharacterized protein</fullName>
    </submittedName>
</protein>
<accession>A0A6A6NMS5</accession>
<gene>
    <name evidence="1" type="ORF">BDY21DRAFT_294386</name>
</gene>
<reference evidence="1" key="1">
    <citation type="journal article" date="2020" name="Stud. Mycol.">
        <title>101 Dothideomycetes genomes: a test case for predicting lifestyles and emergence of pathogens.</title>
        <authorList>
            <person name="Haridas S."/>
            <person name="Albert R."/>
            <person name="Binder M."/>
            <person name="Bloem J."/>
            <person name="Labutti K."/>
            <person name="Salamov A."/>
            <person name="Andreopoulos B."/>
            <person name="Baker S."/>
            <person name="Barry K."/>
            <person name="Bills G."/>
            <person name="Bluhm B."/>
            <person name="Cannon C."/>
            <person name="Castanera R."/>
            <person name="Culley D."/>
            <person name="Daum C."/>
            <person name="Ezra D."/>
            <person name="Gonzalez J."/>
            <person name="Henrissat B."/>
            <person name="Kuo A."/>
            <person name="Liang C."/>
            <person name="Lipzen A."/>
            <person name="Lutzoni F."/>
            <person name="Magnuson J."/>
            <person name="Mondo S."/>
            <person name="Nolan M."/>
            <person name="Ohm R."/>
            <person name="Pangilinan J."/>
            <person name="Park H.-J."/>
            <person name="Ramirez L."/>
            <person name="Alfaro M."/>
            <person name="Sun H."/>
            <person name="Tritt A."/>
            <person name="Yoshinaga Y."/>
            <person name="Zwiers L.-H."/>
            <person name="Turgeon B."/>
            <person name="Goodwin S."/>
            <person name="Spatafora J."/>
            <person name="Crous P."/>
            <person name="Grigoriev I."/>
        </authorList>
    </citation>
    <scope>NUCLEOTIDE SEQUENCE</scope>
    <source>
        <strain evidence="1">ATCC 16933</strain>
    </source>
</reference>
<dbReference type="OrthoDB" id="3485856at2759"/>
<dbReference type="AlphaFoldDB" id="A0A6A6NMS5"/>
<dbReference type="EMBL" id="MU001706">
    <property type="protein sequence ID" value="KAF2452644.1"/>
    <property type="molecule type" value="Genomic_DNA"/>
</dbReference>
<evidence type="ECO:0000313" key="2">
    <source>
        <dbReference type="Proteomes" id="UP000799766"/>
    </source>
</evidence>
<sequence length="118" mass="13231">DYNARKNQLVLRMPTAVHEMFIDGIEDATRNQLKLIRKGSSRVATFAQRVCPARLTDIYLLVEDTLLAKSESKCSPDASFCHDGVLYLGVIIEVLHSQKRMELGRLADSCFLDSDTSV</sequence>
<dbReference type="Proteomes" id="UP000799766">
    <property type="component" value="Unassembled WGS sequence"/>
</dbReference>
<proteinExistence type="predicted"/>
<evidence type="ECO:0000313" key="1">
    <source>
        <dbReference type="EMBL" id="KAF2452644.1"/>
    </source>
</evidence>
<feature type="non-terminal residue" evidence="1">
    <location>
        <position position="1"/>
    </location>
</feature>